<evidence type="ECO:0000259" key="3">
    <source>
        <dbReference type="SMART" id="SM00047"/>
    </source>
</evidence>
<dbReference type="PANTHER" id="PTHR33308">
    <property type="entry name" value="PEPTIDOGLYCAN HYDROLASE FLGJ"/>
    <property type="match status" value="1"/>
</dbReference>
<evidence type="ECO:0000313" key="5">
    <source>
        <dbReference type="Proteomes" id="UP000295499"/>
    </source>
</evidence>
<keyword evidence="5" id="KW-1185">Reference proteome</keyword>
<dbReference type="RefSeq" id="WP_133559124.1">
    <property type="nucleotide sequence ID" value="NZ_SNWM01000007.1"/>
</dbReference>
<dbReference type="PANTHER" id="PTHR33308:SF9">
    <property type="entry name" value="PEPTIDOGLYCAN HYDROLASE FLGJ"/>
    <property type="match status" value="1"/>
</dbReference>
<sequence>MIRKLLIAGLFTAFISVAAHAQTTTQSYIDNNLAKAKELMRVNHIPASIILAIAIHESAAGTSKIAKYLNNHFGVKGSNNSTKIHSAYKGYETVSDSYDHFIEFMHNRTSFSKLFDQHDQYDYLGWARGIQKGGYAHSRLWSSQVINLIKKYQLYKYDDEPIEMLPTLIPASISIFSLSKPKRVALSIK</sequence>
<keyword evidence="2" id="KW-0732">Signal</keyword>
<dbReference type="InterPro" id="IPR051056">
    <property type="entry name" value="Glycosyl_Hydrolase_73"/>
</dbReference>
<dbReference type="Gene3D" id="1.10.530.10">
    <property type="match status" value="1"/>
</dbReference>
<feature type="signal peptide" evidence="2">
    <location>
        <begin position="1"/>
        <end position="21"/>
    </location>
</feature>
<evidence type="ECO:0000256" key="2">
    <source>
        <dbReference type="SAM" id="SignalP"/>
    </source>
</evidence>
<gene>
    <name evidence="4" type="ORF">CLV32_4526</name>
</gene>
<accession>A0A4R6ICI4</accession>
<comment type="caution">
    <text evidence="4">The sequence shown here is derived from an EMBL/GenBank/DDBJ whole genome shotgun (WGS) entry which is preliminary data.</text>
</comment>
<proteinExistence type="predicted"/>
<reference evidence="4 5" key="1">
    <citation type="submission" date="2019-03" db="EMBL/GenBank/DDBJ databases">
        <title>Genomic Encyclopedia of Archaeal and Bacterial Type Strains, Phase II (KMG-II): from individual species to whole genera.</title>
        <authorList>
            <person name="Goeker M."/>
        </authorList>
    </citation>
    <scope>NUCLEOTIDE SEQUENCE [LARGE SCALE GENOMIC DNA]</scope>
    <source>
        <strain evidence="4 5">DSM 19034</strain>
    </source>
</reference>
<feature type="domain" description="Mannosyl-glycoprotein endo-beta-N-acetylglucosamidase-like" evidence="3">
    <location>
        <begin position="18"/>
        <end position="158"/>
    </location>
</feature>
<organism evidence="4 5">
    <name type="scientific">Pedobacter duraquae</name>
    <dbReference type="NCBI Taxonomy" id="425511"/>
    <lineage>
        <taxon>Bacteria</taxon>
        <taxon>Pseudomonadati</taxon>
        <taxon>Bacteroidota</taxon>
        <taxon>Sphingobacteriia</taxon>
        <taxon>Sphingobacteriales</taxon>
        <taxon>Sphingobacteriaceae</taxon>
        <taxon>Pedobacter</taxon>
    </lineage>
</organism>
<dbReference type="Proteomes" id="UP000295499">
    <property type="component" value="Unassembled WGS sequence"/>
</dbReference>
<dbReference type="GO" id="GO:0004040">
    <property type="term" value="F:amidase activity"/>
    <property type="evidence" value="ECO:0007669"/>
    <property type="project" value="InterPro"/>
</dbReference>
<dbReference type="EMBL" id="SNWM01000007">
    <property type="protein sequence ID" value="TDO19287.1"/>
    <property type="molecule type" value="Genomic_DNA"/>
</dbReference>
<evidence type="ECO:0000313" key="4">
    <source>
        <dbReference type="EMBL" id="TDO19287.1"/>
    </source>
</evidence>
<protein>
    <submittedName>
        <fullName evidence="4">Flagellum-specific peptidoglycan hydrolase FlgJ</fullName>
    </submittedName>
</protein>
<feature type="chain" id="PRO_5020274675" evidence="2">
    <location>
        <begin position="22"/>
        <end position="189"/>
    </location>
</feature>
<dbReference type="AlphaFoldDB" id="A0A4R6ICI4"/>
<dbReference type="OrthoDB" id="977752at2"/>
<evidence type="ECO:0000256" key="1">
    <source>
        <dbReference type="ARBA" id="ARBA00022801"/>
    </source>
</evidence>
<dbReference type="InterPro" id="IPR002901">
    <property type="entry name" value="MGlyc_endo_b_GlcNAc-like_dom"/>
</dbReference>
<dbReference type="SMART" id="SM00047">
    <property type="entry name" value="LYZ2"/>
    <property type="match status" value="1"/>
</dbReference>
<name>A0A4R6ICI4_9SPHI</name>
<keyword evidence="1 4" id="KW-0378">Hydrolase</keyword>
<dbReference type="Pfam" id="PF01832">
    <property type="entry name" value="Glucosaminidase"/>
    <property type="match status" value="1"/>
</dbReference>